<comment type="caution">
    <text evidence="1">The sequence shown here is derived from an EMBL/GenBank/DDBJ whole genome shotgun (WGS) entry which is preliminary data.</text>
</comment>
<evidence type="ECO:0000313" key="2">
    <source>
        <dbReference type="Proteomes" id="UP001148737"/>
    </source>
</evidence>
<evidence type="ECO:0000313" key="1">
    <source>
        <dbReference type="EMBL" id="KAJ3482342.1"/>
    </source>
</evidence>
<dbReference type="EMBL" id="JANAKD010001185">
    <property type="protein sequence ID" value="KAJ3482342.1"/>
    <property type="molecule type" value="Genomic_DNA"/>
</dbReference>
<organism evidence="1 2">
    <name type="scientific">Lecanicillium saksenae</name>
    <dbReference type="NCBI Taxonomy" id="468837"/>
    <lineage>
        <taxon>Eukaryota</taxon>
        <taxon>Fungi</taxon>
        <taxon>Dikarya</taxon>
        <taxon>Ascomycota</taxon>
        <taxon>Pezizomycotina</taxon>
        <taxon>Sordariomycetes</taxon>
        <taxon>Hypocreomycetidae</taxon>
        <taxon>Hypocreales</taxon>
        <taxon>Cordycipitaceae</taxon>
        <taxon>Lecanicillium</taxon>
    </lineage>
</organism>
<sequence length="298" mass="32780">MAKPAKRQGKHRTKSKTMEQNNVKQQAHPISTEETAPEAAAASGGDNDLLAEAPARGEQDSAAAEVVVANGSGRPWPPPEGPNDKYIAPNGVVIANSSGRPFDVRTGLVTLKQDTAVVEGLAKTDNLLEQTPLRCAWILGCPVEIHPKLDAKSLPENSIPTAKHIYSQAFGELFPGVNVPSQVGVPCCSQFGVTRETVRARPKEDYIRFREWLLNTDLHDAISGRVFEYAWHIMFNKEPVHCPHAGDCYCKQYGMCHRLDCGEESCPGQYDLPRYSTLPKGWPVLGWDGEDRHWSGEL</sequence>
<proteinExistence type="predicted"/>
<keyword evidence="2" id="KW-1185">Reference proteome</keyword>
<reference evidence="1" key="1">
    <citation type="submission" date="2022-07" db="EMBL/GenBank/DDBJ databases">
        <title>Genome Sequence of Lecanicillium saksenae.</title>
        <authorList>
            <person name="Buettner E."/>
        </authorList>
    </citation>
    <scope>NUCLEOTIDE SEQUENCE</scope>
    <source>
        <strain evidence="1">VT-O1</strain>
    </source>
</reference>
<protein>
    <submittedName>
        <fullName evidence="1">Uncharacterized protein</fullName>
    </submittedName>
</protein>
<gene>
    <name evidence="1" type="ORF">NLG97_g7594</name>
</gene>
<name>A0ACC1QPK5_9HYPO</name>
<dbReference type="Proteomes" id="UP001148737">
    <property type="component" value="Unassembled WGS sequence"/>
</dbReference>
<accession>A0ACC1QPK5</accession>